<comment type="caution">
    <text evidence="1">The sequence shown here is derived from an EMBL/GenBank/DDBJ whole genome shotgun (WGS) entry which is preliminary data.</text>
</comment>
<evidence type="ECO:0000313" key="1">
    <source>
        <dbReference type="EMBL" id="PUE59355.1"/>
    </source>
</evidence>
<accession>A0A315ERG8</accession>
<name>A0A315ERG8_9BURK</name>
<dbReference type="AlphaFoldDB" id="A0A315ERG8"/>
<sequence>MKSCLTFDSIKVDVRVEGHVVCFAFWAVVPPSQHYKSLFELLAVRRIKLLLPSVVPPFVQEINAQLLKQPIRYKLCFGFITCDIGTTALIATRRFRKYINTCHAVAVIAEVGEIKNFPMF</sequence>
<dbReference type="Proteomes" id="UP000251341">
    <property type="component" value="Unassembled WGS sequence"/>
</dbReference>
<dbReference type="EMBL" id="NESP01000001">
    <property type="protein sequence ID" value="PUE59355.1"/>
    <property type="molecule type" value="Genomic_DNA"/>
</dbReference>
<gene>
    <name evidence="1" type="ORF">B9Z44_07105</name>
</gene>
<organism evidence="1 2">
    <name type="scientific">Limnohabitans curvus</name>
    <dbReference type="NCBI Taxonomy" id="323423"/>
    <lineage>
        <taxon>Bacteria</taxon>
        <taxon>Pseudomonadati</taxon>
        <taxon>Pseudomonadota</taxon>
        <taxon>Betaproteobacteria</taxon>
        <taxon>Burkholderiales</taxon>
        <taxon>Comamonadaceae</taxon>
        <taxon>Limnohabitans</taxon>
    </lineage>
</organism>
<proteinExistence type="predicted"/>
<protein>
    <submittedName>
        <fullName evidence="1">Uncharacterized protein</fullName>
    </submittedName>
</protein>
<keyword evidence="2" id="KW-1185">Reference proteome</keyword>
<reference evidence="1 2" key="1">
    <citation type="submission" date="2017-04" db="EMBL/GenBank/DDBJ databases">
        <title>Unexpected and diverse lifestyles within the genus Limnohabitans.</title>
        <authorList>
            <person name="Kasalicky V."/>
            <person name="Mehrshad M."/>
            <person name="Andrei S.-A."/>
            <person name="Salcher M."/>
            <person name="Kratochvilova H."/>
            <person name="Simek K."/>
            <person name="Ghai R."/>
        </authorList>
    </citation>
    <scope>NUCLEOTIDE SEQUENCE [LARGE SCALE GENOMIC DNA]</scope>
    <source>
        <strain evidence="1 2">MWH-C5</strain>
    </source>
</reference>
<evidence type="ECO:0000313" key="2">
    <source>
        <dbReference type="Proteomes" id="UP000251341"/>
    </source>
</evidence>